<keyword evidence="7" id="KW-1185">Reference proteome</keyword>
<name>A0ABR6KQA2_9BACT</name>
<keyword evidence="3" id="KW-0732">Signal</keyword>
<organism evidence="6 7">
    <name type="scientific">Parabacteroides faecis</name>
    <dbReference type="NCBI Taxonomy" id="1217282"/>
    <lineage>
        <taxon>Bacteria</taxon>
        <taxon>Pseudomonadati</taxon>
        <taxon>Bacteroidota</taxon>
        <taxon>Bacteroidia</taxon>
        <taxon>Bacteroidales</taxon>
        <taxon>Tannerellaceae</taxon>
        <taxon>Parabacteroides</taxon>
    </lineage>
</organism>
<protein>
    <recommendedName>
        <fullName evidence="5">Major fimbrial subunit protein N-terminal domain-containing protein</fullName>
    </recommendedName>
</protein>
<feature type="domain" description="Major fimbrial subunit protein N-terminal" evidence="5">
    <location>
        <begin position="56"/>
        <end position="191"/>
    </location>
</feature>
<accession>A0ABR6KQA2</accession>
<evidence type="ECO:0000256" key="3">
    <source>
        <dbReference type="ARBA" id="ARBA00022729"/>
    </source>
</evidence>
<gene>
    <name evidence="6" type="ORF">GGQ57_003603</name>
</gene>
<dbReference type="PROSITE" id="PS51257">
    <property type="entry name" value="PROKAR_LIPOPROTEIN"/>
    <property type="match status" value="1"/>
</dbReference>
<sequence length="420" mass="44398">MKLQNLLYATMVACAFSACSNDDDPNIPDPALEMDATLTAMFNTVGDGGSGLKSTKADDATYNTISKIGIAVFNKGAMGTAMAEGALIDYQVKTNVSDTTACISAKSGAVSILVIANPRGDMFQGLNTLEGFLGKIDDTAMDPTGADLLMSSQVHDITLKKGRNVFAKTASDVDNTTNDMLVGSDNIALYRNVARVEVPKITVSPREGFGKGDEVTFTLKSVFVANVRNSVRVGGLSDNAVALLSAQKPWCTVVNNATDNLSGFASDPQSGSPYLKEYASKTLSYNGSVVDLSLTADADKVELFVYDNAANAAITATKDDNKATLLVIKGDYEYKTSTGSKVKSENAYWTVPINNTNLDATTGKNFPAHYGVLRNVKYIISPTITGPGTGTITPESTGSSLSAKFEVVNWGEVNLDPDID</sequence>
<evidence type="ECO:0000313" key="6">
    <source>
        <dbReference type="EMBL" id="MBB4623687.1"/>
    </source>
</evidence>
<dbReference type="RefSeq" id="WP_122373241.1">
    <property type="nucleotide sequence ID" value="NZ_BMPB01000008.1"/>
</dbReference>
<comment type="caution">
    <text evidence="6">The sequence shown here is derived from an EMBL/GenBank/DDBJ whole genome shotgun (WGS) entry which is preliminary data.</text>
</comment>
<comment type="similarity">
    <text evidence="2">Belongs to the bacteroidetes fimbrillin superfamily. FimA/Mfa1 family.</text>
</comment>
<evidence type="ECO:0000256" key="4">
    <source>
        <dbReference type="ARBA" id="ARBA00023263"/>
    </source>
</evidence>
<evidence type="ECO:0000256" key="2">
    <source>
        <dbReference type="ARBA" id="ARBA00006011"/>
    </source>
</evidence>
<dbReference type="InterPro" id="IPR029141">
    <property type="entry name" value="FimA_N"/>
</dbReference>
<evidence type="ECO:0000259" key="5">
    <source>
        <dbReference type="Pfam" id="PF06321"/>
    </source>
</evidence>
<comment type="subcellular location">
    <subcellularLocation>
        <location evidence="1">Fimbrium</location>
    </subcellularLocation>
</comment>
<dbReference type="EMBL" id="JACHOC010000007">
    <property type="protein sequence ID" value="MBB4623687.1"/>
    <property type="molecule type" value="Genomic_DNA"/>
</dbReference>
<keyword evidence="4" id="KW-0281">Fimbrium</keyword>
<evidence type="ECO:0000256" key="1">
    <source>
        <dbReference type="ARBA" id="ARBA00004561"/>
    </source>
</evidence>
<dbReference type="Pfam" id="PF06321">
    <property type="entry name" value="P_gingi_FimA"/>
    <property type="match status" value="1"/>
</dbReference>
<evidence type="ECO:0000313" key="7">
    <source>
        <dbReference type="Proteomes" id="UP000533637"/>
    </source>
</evidence>
<reference evidence="6 7" key="1">
    <citation type="submission" date="2020-08" db="EMBL/GenBank/DDBJ databases">
        <title>Genomic Encyclopedia of Type Strains, Phase IV (KMG-IV): sequencing the most valuable type-strain genomes for metagenomic binning, comparative biology and taxonomic classification.</title>
        <authorList>
            <person name="Goeker M."/>
        </authorList>
    </citation>
    <scope>NUCLEOTIDE SEQUENCE [LARGE SCALE GENOMIC DNA]</scope>
    <source>
        <strain evidence="6 7">DSM 102983</strain>
    </source>
</reference>
<dbReference type="Gene3D" id="2.60.40.3690">
    <property type="match status" value="1"/>
</dbReference>
<dbReference type="Proteomes" id="UP000533637">
    <property type="component" value="Unassembled WGS sequence"/>
</dbReference>
<proteinExistence type="inferred from homology"/>